<evidence type="ECO:0000256" key="4">
    <source>
        <dbReference type="ARBA" id="ARBA00022741"/>
    </source>
</evidence>
<protein>
    <recommendedName>
        <fullName evidence="2">non-specific protein-tyrosine kinase</fullName>
        <ecNumber evidence="2">2.7.10.2</ecNumber>
    </recommendedName>
</protein>
<dbReference type="InterPro" id="IPR027417">
    <property type="entry name" value="P-loop_NTPase"/>
</dbReference>
<dbReference type="GO" id="GO:0004715">
    <property type="term" value="F:non-membrane spanning protein tyrosine kinase activity"/>
    <property type="evidence" value="ECO:0007669"/>
    <property type="project" value="UniProtKB-EC"/>
</dbReference>
<keyword evidence="5" id="KW-0418">Kinase</keyword>
<evidence type="ECO:0000256" key="9">
    <source>
        <dbReference type="SAM" id="Coils"/>
    </source>
</evidence>
<dbReference type="InterPro" id="IPR032807">
    <property type="entry name" value="GNVR"/>
</dbReference>
<keyword evidence="4" id="KW-0547">Nucleotide-binding</keyword>
<evidence type="ECO:0000256" key="8">
    <source>
        <dbReference type="ARBA" id="ARBA00051245"/>
    </source>
</evidence>
<sequence length="766" mass="85630">MHVSLKKEPKDIKHILYSYLKYWYLFVLGLLIATASVFLYLRYHAIPIYQADSVLLIKDSNATNRVSEIESASDLGLFKSSRDLVNEMGILKSSALMEQALKRIGIYASYSLEGNLKDVAVYEKNLPIHLDVDSLNPPKPGGHYVLKFTGEKTYELSTENGRFVPYTFGVPIALGEGSVVVNRNPNIPVDAFKNASLNFSFTDIQAASEYYSSKLAVMPTSEKGGSLLKISLQDPLPERAEELLTTLISIYMEEAVIFNNQLALNTIQIIDSRLMQLTEELSDAEKSVEGYKQRNDLTDVNSDAQMYLESATDSNKQLANYENQLDVLNSISAYIIQSGSELKMIPSTLVVEDPSLQNLILKFNNLQLERQQMLQSTPSTNPLVVRMTGEINALKGNILEALNNVKNGLLITQKNIRSNSQRFQSQIRKVPLAERELTQINRQQSTKNDIYTFLLEKREEAALSLNAPVTNSRIIERPKATRKPVRPNKTSMYLGAFILGIFIPFSGIYVRQKLNDTIQSVEDIVHCTATPVLGKVAHNKERVTVVATAERNTPIAEFFRLIRFNLKFATLGRLSKVILVTSGKKGEGKTFFTINLATSLALAGNKVIALGFDLREPQLMKDLKLLNKKGITDYLSQEVLTLNDIIIPVPDVENFDVIGAGTLASNPGELMISDRIQVLIEELKSNYDYVLIDTAPIGKVADAYGLAPYSDVCIFVVRQQFTSKKELQTIEDIHSNKKIKSPFIVLNDVKMVHGETYGYGKTNRIS</sequence>
<dbReference type="EMBL" id="QOVK01000002">
    <property type="protein sequence ID" value="RXG25614.1"/>
    <property type="molecule type" value="Genomic_DNA"/>
</dbReference>
<evidence type="ECO:0000256" key="3">
    <source>
        <dbReference type="ARBA" id="ARBA00022679"/>
    </source>
</evidence>
<keyword evidence="9" id="KW-0175">Coiled coil</keyword>
<dbReference type="EC" id="2.7.10.2" evidence="2"/>
<proteinExistence type="inferred from homology"/>
<evidence type="ECO:0000259" key="11">
    <source>
        <dbReference type="Pfam" id="PF13614"/>
    </source>
</evidence>
<dbReference type="PANTHER" id="PTHR32309:SF13">
    <property type="entry name" value="FERRIC ENTEROBACTIN TRANSPORT PROTEIN FEPE"/>
    <property type="match status" value="1"/>
</dbReference>
<keyword evidence="14" id="KW-1185">Reference proteome</keyword>
<evidence type="ECO:0000313" key="13">
    <source>
        <dbReference type="EMBL" id="RXG25614.1"/>
    </source>
</evidence>
<dbReference type="CDD" id="cd05387">
    <property type="entry name" value="BY-kinase"/>
    <property type="match status" value="1"/>
</dbReference>
<dbReference type="SUPFAM" id="SSF52540">
    <property type="entry name" value="P-loop containing nucleoside triphosphate hydrolases"/>
    <property type="match status" value="1"/>
</dbReference>
<comment type="similarity">
    <text evidence="1">Belongs to the CpsD/CapB family.</text>
</comment>
<comment type="caution">
    <text evidence="13">The sequence shown here is derived from an EMBL/GenBank/DDBJ whole genome shotgun (WGS) entry which is preliminary data.</text>
</comment>
<dbReference type="PANTHER" id="PTHR32309">
    <property type="entry name" value="TYROSINE-PROTEIN KINASE"/>
    <property type="match status" value="1"/>
</dbReference>
<keyword evidence="3" id="KW-0808">Transferase</keyword>
<dbReference type="Pfam" id="PF13614">
    <property type="entry name" value="AAA_31"/>
    <property type="match status" value="1"/>
</dbReference>
<gene>
    <name evidence="13" type="ORF">DSM02_780</name>
</gene>
<accession>A0A4Q0PFF9</accession>
<reference evidence="13 14" key="1">
    <citation type="submission" date="2018-07" db="EMBL/GenBank/DDBJ databases">
        <title>Leeuwenhoekiella genomics.</title>
        <authorList>
            <person name="Tahon G."/>
            <person name="Willems A."/>
        </authorList>
    </citation>
    <scope>NUCLEOTIDE SEQUENCE [LARGE SCALE GENOMIC DNA]</scope>
    <source>
        <strain evidence="13 14">LMG 29608</strain>
    </source>
</reference>
<evidence type="ECO:0000256" key="5">
    <source>
        <dbReference type="ARBA" id="ARBA00022777"/>
    </source>
</evidence>
<dbReference type="RefSeq" id="WP_128764426.1">
    <property type="nucleotide sequence ID" value="NZ_JBHUOO010000018.1"/>
</dbReference>
<dbReference type="InterPro" id="IPR005702">
    <property type="entry name" value="Wzc-like_C"/>
</dbReference>
<keyword evidence="7" id="KW-0829">Tyrosine-protein kinase</keyword>
<dbReference type="InterPro" id="IPR025669">
    <property type="entry name" value="AAA_dom"/>
</dbReference>
<dbReference type="NCBIfam" id="TIGR01007">
    <property type="entry name" value="eps_fam"/>
    <property type="match status" value="1"/>
</dbReference>
<dbReference type="Proteomes" id="UP000289859">
    <property type="component" value="Unassembled WGS sequence"/>
</dbReference>
<name>A0A4Q0PFF9_9FLAO</name>
<dbReference type="Pfam" id="PF13807">
    <property type="entry name" value="GNVR"/>
    <property type="match status" value="1"/>
</dbReference>
<keyword evidence="10" id="KW-0472">Membrane</keyword>
<organism evidence="13 14">
    <name type="scientific">Leeuwenhoekiella polynyae</name>
    <dbReference type="NCBI Taxonomy" id="1550906"/>
    <lineage>
        <taxon>Bacteria</taxon>
        <taxon>Pseudomonadati</taxon>
        <taxon>Bacteroidota</taxon>
        <taxon>Flavobacteriia</taxon>
        <taxon>Flavobacteriales</taxon>
        <taxon>Flavobacteriaceae</taxon>
        <taxon>Leeuwenhoekiella</taxon>
    </lineage>
</organism>
<evidence type="ECO:0000256" key="2">
    <source>
        <dbReference type="ARBA" id="ARBA00011903"/>
    </source>
</evidence>
<keyword evidence="10" id="KW-1133">Transmembrane helix</keyword>
<evidence type="ECO:0000256" key="1">
    <source>
        <dbReference type="ARBA" id="ARBA00007316"/>
    </source>
</evidence>
<dbReference type="Gene3D" id="3.40.50.300">
    <property type="entry name" value="P-loop containing nucleotide triphosphate hydrolases"/>
    <property type="match status" value="1"/>
</dbReference>
<keyword evidence="6" id="KW-0067">ATP-binding</keyword>
<feature type="coiled-coil region" evidence="9">
    <location>
        <begin position="267"/>
        <end position="331"/>
    </location>
</feature>
<evidence type="ECO:0000313" key="14">
    <source>
        <dbReference type="Proteomes" id="UP000289859"/>
    </source>
</evidence>
<feature type="domain" description="AAA" evidence="11">
    <location>
        <begin position="576"/>
        <end position="735"/>
    </location>
</feature>
<dbReference type="InterPro" id="IPR050445">
    <property type="entry name" value="Bact_polysacc_biosynth/exp"/>
</dbReference>
<feature type="transmembrane region" description="Helical" evidence="10">
    <location>
        <begin position="22"/>
        <end position="41"/>
    </location>
</feature>
<dbReference type="AlphaFoldDB" id="A0A4Q0PFF9"/>
<comment type="catalytic activity">
    <reaction evidence="8">
        <text>L-tyrosyl-[protein] + ATP = O-phospho-L-tyrosyl-[protein] + ADP + H(+)</text>
        <dbReference type="Rhea" id="RHEA:10596"/>
        <dbReference type="Rhea" id="RHEA-COMP:10136"/>
        <dbReference type="Rhea" id="RHEA-COMP:20101"/>
        <dbReference type="ChEBI" id="CHEBI:15378"/>
        <dbReference type="ChEBI" id="CHEBI:30616"/>
        <dbReference type="ChEBI" id="CHEBI:46858"/>
        <dbReference type="ChEBI" id="CHEBI:61978"/>
        <dbReference type="ChEBI" id="CHEBI:456216"/>
        <dbReference type="EC" id="2.7.10.2"/>
    </reaction>
</comment>
<dbReference type="GO" id="GO:0005886">
    <property type="term" value="C:plasma membrane"/>
    <property type="evidence" value="ECO:0007669"/>
    <property type="project" value="TreeGrafter"/>
</dbReference>
<evidence type="ECO:0000256" key="10">
    <source>
        <dbReference type="SAM" id="Phobius"/>
    </source>
</evidence>
<feature type="domain" description="Tyrosine-protein kinase G-rich" evidence="12">
    <location>
        <begin position="434"/>
        <end position="512"/>
    </location>
</feature>
<evidence type="ECO:0000256" key="6">
    <source>
        <dbReference type="ARBA" id="ARBA00022840"/>
    </source>
</evidence>
<evidence type="ECO:0000259" key="12">
    <source>
        <dbReference type="Pfam" id="PF13807"/>
    </source>
</evidence>
<evidence type="ECO:0000256" key="7">
    <source>
        <dbReference type="ARBA" id="ARBA00023137"/>
    </source>
</evidence>
<dbReference type="OrthoDB" id="9794577at2"/>
<keyword evidence="10" id="KW-0812">Transmembrane</keyword>
<dbReference type="GO" id="GO:0005524">
    <property type="term" value="F:ATP binding"/>
    <property type="evidence" value="ECO:0007669"/>
    <property type="project" value="UniProtKB-KW"/>
</dbReference>